<evidence type="ECO:0000313" key="16">
    <source>
        <dbReference type="Proteomes" id="UP001219934"/>
    </source>
</evidence>
<feature type="compositionally biased region" description="Low complexity" evidence="13">
    <location>
        <begin position="750"/>
        <end position="772"/>
    </location>
</feature>
<dbReference type="SMART" id="SM00228">
    <property type="entry name" value="PDZ"/>
    <property type="match status" value="4"/>
</dbReference>
<feature type="compositionally biased region" description="Basic residues" evidence="13">
    <location>
        <begin position="1"/>
        <end position="12"/>
    </location>
</feature>
<dbReference type="GO" id="GO:0005125">
    <property type="term" value="F:cytokine activity"/>
    <property type="evidence" value="ECO:0007669"/>
    <property type="project" value="UniProtKB-KW"/>
</dbReference>
<evidence type="ECO:0000256" key="4">
    <source>
        <dbReference type="ARBA" id="ARBA00022514"/>
    </source>
</evidence>
<feature type="region of interest" description="Disordered" evidence="13">
    <location>
        <begin position="872"/>
        <end position="969"/>
    </location>
</feature>
<keyword evidence="8" id="KW-0805">Transcription regulation</keyword>
<evidence type="ECO:0000256" key="12">
    <source>
        <dbReference type="RuleBase" id="RU363135"/>
    </source>
</evidence>
<dbReference type="CDD" id="cd06762">
    <property type="entry name" value="PDZ6_PDZD2-PDZ3_hPro-IL-16-like"/>
    <property type="match status" value="1"/>
</dbReference>
<dbReference type="Gene3D" id="2.30.42.10">
    <property type="match status" value="4"/>
</dbReference>
<dbReference type="FunFam" id="2.30.42.10:FF:000127">
    <property type="entry name" value="Pro-interleukin-16"/>
    <property type="match status" value="1"/>
</dbReference>
<sequence length="1479" mass="160284">MPQRYSHQRRKASTAAARRMERRRSDQGRSNSSPPSTPNSHHQRSKKLTMLSRSLILCHSKTNDDCLEEVSHGCRTWGPGGRTDGTVGDQTQYGDAEDGHWRTALERRGGTEADHSVTLRENKRSLRRSFSIKESSIWKMCVATGPAEEVCGPQTADNSVQTEDKDPNVPGRNGETTQRRCSFLSPDKLAPFNGHFLNGSTWIAGEGMRSVHIKAFSEDISTCEDTLHSHSLNTSPQHPALTPPSGPLCLPGYTEEELMANNNHLKCLRGGRTNSRLLLCSDSAKAFRVYSVHPYWIGDLDSIIMKSPELYSTHPHGNGGLYGNRKSLSQQLEFPHTTTQPVRPSRSLSSAQLVHSCSNVQAFIICNVVLMKGHGKGLGFSIVGGRDSMYGPMGIYVKTIFPGGAAAADGRLQEGDEILELNAESLHGLTHDEALYKFKQIKKGLLTLVVRTSLRGGEGCGPEAQLCRSRSLSSSSGLARVSADYSYLNSSCSDTPRAPGDRVVMEIILHKEAGVGLGIGLCCVPSGDGCPGIFIHTLSPGSVAHMDSRLRCGDEIMEINDTVVYSMALNDVYTVLSQCSPGPVHIIISRHPDPKVSGQQLNDAIAQAVENSKLRKEKSQWSIDGLRRLEPCSHSRQRCERCLEKTFSQLTVRRAQKTMTRSCSDNTSSPHHNQFLTIQHLHNTHHHPSARVHSLDTPQSMRETWSDNRLSVPVYPDEDYNVPYNTAAAHLSNQHALDLALRSNKDVTSEEGYNGDSSGSSGGSPVREGGLESSSHSCQFFSSVYKALRKILRLLLRNQEGERLREHSEGTAACTSNRLHTDAVLCSQSKRGALRRQPHIDQHTQARIEDPWVHLANRPPEEVLHHHPAAADRTHPTTMSDQENTPEVNGTHSDVTSDPPSDMTPEKTCETPPGEKTAPPVAPKPAWFRQSLRKIRNEQGQKKQDKPAELRSVGGFTRTYGGRSASSSANLSIKQKIHSFETFSSPEVSEKGGNRRPSATSTSLPLEESRSRPASHGDSGRGQHEIQEEIQEITSPCDSEPENPPVFATPSAIPSSTFEACSQTAAGDDPPSIQPPADLPLCDSTDLHSGTHGDPPSAPLPAKQEAELEEDLTSSNQNTVSPPATSMISQEGGESLQEERDGAENQGKPLSPTLSAAPPAGSHHQRGLEEGSLEKILAFSNQVSQAVMRSHSDLLPSVESDAEEREQDSSERGFSVSLATLRECTIERGEGGHHDEAAGSSAHSVISAIPSQEIQRMIQEVKALDQDTLKQLVDIHVVILHKEEGAGLGFSIAGGSDLESKALTVHKVFPSGLAAQEGTIQRGDEVLSINGHTLRGVTHTDATSALRQARNLQLAVVVVCKRAEEGGAEGDGCRTEDLHPAVVLHSAPLTVELQKGAAGVGFTLEGGRGSIHGDRPLVINRIFAGGAAEQSGLQRGDELLQVQGVSLQDMTRFEAWNMIKALPEGVITAVLRRGPGGGE</sequence>
<evidence type="ECO:0000256" key="2">
    <source>
        <dbReference type="ARBA" id="ARBA00022490"/>
    </source>
</evidence>
<comment type="function">
    <text evidence="11 12">Interleukin-16 stimulates a migratory response in CD4+ lymphocytes, monocytes, and eosinophils. Primes CD4+ T-cells for IL-2 and IL-15 responsiveness. Also induces T-lymphocyte expression of interleukin 2 receptor. Ligand for CD4.</text>
</comment>
<keyword evidence="16" id="KW-1185">Reference proteome</keyword>
<dbReference type="PRINTS" id="PR01931">
    <property type="entry name" value="INTRLEUKIN16"/>
</dbReference>
<feature type="region of interest" description="Disordered" evidence="13">
    <location>
        <begin position="151"/>
        <end position="179"/>
    </location>
</feature>
<dbReference type="PANTHER" id="PTHR48484:SF2">
    <property type="entry name" value="PRO-INTERLEUKIN-16"/>
    <property type="match status" value="1"/>
</dbReference>
<comment type="subunit">
    <text evidence="12">Homotetramer.</text>
</comment>
<feature type="region of interest" description="Disordered" evidence="13">
    <location>
        <begin position="983"/>
        <end position="1168"/>
    </location>
</feature>
<evidence type="ECO:0000256" key="3">
    <source>
        <dbReference type="ARBA" id="ARBA00022500"/>
    </source>
</evidence>
<dbReference type="CDD" id="cd06759">
    <property type="entry name" value="PDZ3_PDZD2-PDZ1_hPro-IL-16-like"/>
    <property type="match status" value="1"/>
</dbReference>
<comment type="caution">
    <text evidence="15">The sequence shown here is derived from an EMBL/GenBank/DDBJ whole genome shotgun (WGS) entry which is preliminary data.</text>
</comment>
<keyword evidence="4 12" id="KW-0202">Cytokine</keyword>
<dbReference type="InterPro" id="IPR055287">
    <property type="entry name" value="IL-16-like"/>
</dbReference>
<dbReference type="GO" id="GO:0005634">
    <property type="term" value="C:nucleus"/>
    <property type="evidence" value="ECO:0007669"/>
    <property type="project" value="UniProtKB-SubCell"/>
</dbReference>
<proteinExistence type="predicted"/>
<dbReference type="SUPFAM" id="SSF50156">
    <property type="entry name" value="PDZ domain-like"/>
    <property type="match status" value="4"/>
</dbReference>
<feature type="region of interest" description="Disordered" evidence="13">
    <location>
        <begin position="76"/>
        <end position="98"/>
    </location>
</feature>
<dbReference type="InterPro" id="IPR036034">
    <property type="entry name" value="PDZ_sf"/>
</dbReference>
<feature type="domain" description="PDZ" evidence="14">
    <location>
        <begin position="367"/>
        <end position="453"/>
    </location>
</feature>
<evidence type="ECO:0000256" key="13">
    <source>
        <dbReference type="SAM" id="MobiDB-lite"/>
    </source>
</evidence>
<dbReference type="Pfam" id="PF00595">
    <property type="entry name" value="PDZ"/>
    <property type="match status" value="4"/>
</dbReference>
<dbReference type="FunFam" id="2.30.42.10:FF:000122">
    <property type="entry name" value="Pro-interleukin-16"/>
    <property type="match status" value="1"/>
</dbReference>
<keyword evidence="7" id="KW-0677">Repeat</keyword>
<dbReference type="GO" id="GO:0005615">
    <property type="term" value="C:extracellular space"/>
    <property type="evidence" value="ECO:0007669"/>
    <property type="project" value="UniProtKB-KW"/>
</dbReference>
<accession>A0AAD6AE77</accession>
<feature type="domain" description="PDZ" evidence="14">
    <location>
        <begin position="1390"/>
        <end position="1474"/>
    </location>
</feature>
<keyword evidence="6" id="KW-0597">Phosphoprotein</keyword>
<comment type="subcellular location">
    <subcellularLocation>
        <location evidence="12">Cytoplasm</location>
    </subcellularLocation>
    <subcellularLocation>
        <location evidence="1 12">Nucleus</location>
    </subcellularLocation>
    <subcellularLocation>
        <location evidence="12">Secreted</location>
    </subcellularLocation>
</comment>
<name>A0AAD6AE77_9TELE</name>
<feature type="region of interest" description="Disordered" evidence="13">
    <location>
        <begin position="746"/>
        <end position="772"/>
    </location>
</feature>
<dbReference type="FunFam" id="2.30.42.10:FF:000102">
    <property type="entry name" value="Putative pro-interleukin-16"/>
    <property type="match status" value="1"/>
</dbReference>
<keyword evidence="5 12" id="KW-0964">Secreted</keyword>
<dbReference type="PANTHER" id="PTHR48484">
    <property type="entry name" value="PRO-INTERLEUKIN-16"/>
    <property type="match status" value="1"/>
</dbReference>
<feature type="compositionally biased region" description="Low complexity" evidence="13">
    <location>
        <begin position="1149"/>
        <end position="1160"/>
    </location>
</feature>
<dbReference type="GO" id="GO:0042609">
    <property type="term" value="F:CD4 receptor binding"/>
    <property type="evidence" value="ECO:0007669"/>
    <property type="project" value="TreeGrafter"/>
</dbReference>
<dbReference type="GO" id="GO:0005737">
    <property type="term" value="C:cytoplasm"/>
    <property type="evidence" value="ECO:0007669"/>
    <property type="project" value="UniProtKB-SubCell"/>
</dbReference>
<dbReference type="InterPro" id="IPR020450">
    <property type="entry name" value="IL-16"/>
</dbReference>
<feature type="compositionally biased region" description="Polar residues" evidence="13">
    <location>
        <begin position="1113"/>
        <end position="1129"/>
    </location>
</feature>
<organism evidence="15 16">
    <name type="scientific">Pogonophryne albipinna</name>
    <dbReference type="NCBI Taxonomy" id="1090488"/>
    <lineage>
        <taxon>Eukaryota</taxon>
        <taxon>Metazoa</taxon>
        <taxon>Chordata</taxon>
        <taxon>Craniata</taxon>
        <taxon>Vertebrata</taxon>
        <taxon>Euteleostomi</taxon>
        <taxon>Actinopterygii</taxon>
        <taxon>Neopterygii</taxon>
        <taxon>Teleostei</taxon>
        <taxon>Neoteleostei</taxon>
        <taxon>Acanthomorphata</taxon>
        <taxon>Eupercaria</taxon>
        <taxon>Perciformes</taxon>
        <taxon>Notothenioidei</taxon>
        <taxon>Pogonophryne</taxon>
    </lineage>
</organism>
<dbReference type="CDD" id="cd06760">
    <property type="entry name" value="PDZ4_PDZD2-PDZ2_hPro-IL-16-like"/>
    <property type="match status" value="1"/>
</dbReference>
<feature type="compositionally biased region" description="Low complexity" evidence="13">
    <location>
        <begin position="30"/>
        <end position="40"/>
    </location>
</feature>
<feature type="domain" description="PDZ" evidence="14">
    <location>
        <begin position="506"/>
        <end position="576"/>
    </location>
</feature>
<feature type="region of interest" description="Disordered" evidence="13">
    <location>
        <begin position="1"/>
        <end position="46"/>
    </location>
</feature>
<gene>
    <name evidence="12" type="primary">IL16</name>
    <name evidence="15" type="ORF">JOQ06_021495</name>
</gene>
<keyword evidence="9" id="KW-0804">Transcription</keyword>
<dbReference type="GO" id="GO:0030595">
    <property type="term" value="P:leukocyte chemotaxis"/>
    <property type="evidence" value="ECO:0007669"/>
    <property type="project" value="TreeGrafter"/>
</dbReference>
<protein>
    <recommendedName>
        <fullName evidence="12">Pro-interleukin-16</fullName>
    </recommendedName>
    <component>
        <recommendedName>
            <fullName evidence="12">Interleukin-16</fullName>
            <shortName evidence="12">IL-16</shortName>
        </recommendedName>
        <alternativeName>
            <fullName evidence="12">Lymphocyte chemoattractant factor</fullName>
            <shortName evidence="12">LCF</shortName>
        </alternativeName>
    </component>
</protein>
<feature type="compositionally biased region" description="Basic and acidic residues" evidence="13">
    <location>
        <begin position="935"/>
        <end position="949"/>
    </location>
</feature>
<dbReference type="CDD" id="cd06763">
    <property type="entry name" value="PDZ7_PDZD2-PDZ4_hPro-IL-16-like"/>
    <property type="match status" value="1"/>
</dbReference>
<keyword evidence="3 12" id="KW-0145">Chemotaxis</keyword>
<keyword evidence="2 12" id="KW-0963">Cytoplasm</keyword>
<feature type="compositionally biased region" description="Polar residues" evidence="13">
    <location>
        <begin position="1052"/>
        <end position="1065"/>
    </location>
</feature>
<evidence type="ECO:0000256" key="11">
    <source>
        <dbReference type="ARBA" id="ARBA00024706"/>
    </source>
</evidence>
<dbReference type="Proteomes" id="UP001219934">
    <property type="component" value="Unassembled WGS sequence"/>
</dbReference>
<feature type="domain" description="PDZ" evidence="14">
    <location>
        <begin position="1277"/>
        <end position="1349"/>
    </location>
</feature>
<dbReference type="InterPro" id="IPR001478">
    <property type="entry name" value="PDZ"/>
</dbReference>
<feature type="compositionally biased region" description="Basic and acidic residues" evidence="13">
    <location>
        <begin position="1018"/>
        <end position="1027"/>
    </location>
</feature>
<dbReference type="PROSITE" id="PS50106">
    <property type="entry name" value="PDZ"/>
    <property type="match status" value="4"/>
</dbReference>
<evidence type="ECO:0000256" key="9">
    <source>
        <dbReference type="ARBA" id="ARBA00023163"/>
    </source>
</evidence>
<evidence type="ECO:0000256" key="7">
    <source>
        <dbReference type="ARBA" id="ARBA00022737"/>
    </source>
</evidence>
<reference evidence="15" key="1">
    <citation type="submission" date="2022-11" db="EMBL/GenBank/DDBJ databases">
        <title>Chromosome-level genome of Pogonophryne albipinna.</title>
        <authorList>
            <person name="Jo E."/>
        </authorList>
    </citation>
    <scope>NUCLEOTIDE SEQUENCE</scope>
    <source>
        <strain evidence="15">SGF0006</strain>
        <tissue evidence="15">Muscle</tissue>
    </source>
</reference>
<evidence type="ECO:0000256" key="8">
    <source>
        <dbReference type="ARBA" id="ARBA00023015"/>
    </source>
</evidence>
<evidence type="ECO:0000256" key="10">
    <source>
        <dbReference type="ARBA" id="ARBA00023242"/>
    </source>
</evidence>
<feature type="compositionally biased region" description="Polar residues" evidence="13">
    <location>
        <begin position="876"/>
        <end position="899"/>
    </location>
</feature>
<dbReference type="GO" id="GO:0050930">
    <property type="term" value="P:induction of positive chemotaxis"/>
    <property type="evidence" value="ECO:0007669"/>
    <property type="project" value="InterPro"/>
</dbReference>
<evidence type="ECO:0000256" key="5">
    <source>
        <dbReference type="ARBA" id="ARBA00022525"/>
    </source>
</evidence>
<evidence type="ECO:0000256" key="6">
    <source>
        <dbReference type="ARBA" id="ARBA00022553"/>
    </source>
</evidence>
<evidence type="ECO:0000256" key="1">
    <source>
        <dbReference type="ARBA" id="ARBA00004123"/>
    </source>
</evidence>
<keyword evidence="10 12" id="KW-0539">Nucleus</keyword>
<evidence type="ECO:0000259" key="14">
    <source>
        <dbReference type="PROSITE" id="PS50106"/>
    </source>
</evidence>
<dbReference type="EMBL" id="JAPTMU010000027">
    <property type="protein sequence ID" value="KAJ4923584.1"/>
    <property type="molecule type" value="Genomic_DNA"/>
</dbReference>
<evidence type="ECO:0000313" key="15">
    <source>
        <dbReference type="EMBL" id="KAJ4923584.1"/>
    </source>
</evidence>